<dbReference type="OrthoDB" id="4550567at2"/>
<evidence type="ECO:0000313" key="1">
    <source>
        <dbReference type="EMBL" id="SHJ23373.1"/>
    </source>
</evidence>
<name>A0A1M6HMA9_9ACTN</name>
<dbReference type="RefSeq" id="WP_073378065.1">
    <property type="nucleotide sequence ID" value="NZ_FQZK01000004.1"/>
</dbReference>
<dbReference type="Proteomes" id="UP000184452">
    <property type="component" value="Unassembled WGS sequence"/>
</dbReference>
<reference evidence="1 2" key="1">
    <citation type="submission" date="2016-11" db="EMBL/GenBank/DDBJ databases">
        <authorList>
            <person name="Jaros S."/>
            <person name="Januszkiewicz K."/>
            <person name="Wedrychowicz H."/>
        </authorList>
    </citation>
    <scope>NUCLEOTIDE SEQUENCE [LARGE SCALE GENOMIC DNA]</scope>
    <source>
        <strain evidence="1 2">CGMCC 4.5723</strain>
    </source>
</reference>
<proteinExistence type="predicted"/>
<dbReference type="EMBL" id="FQZK01000004">
    <property type="protein sequence ID" value="SHJ23373.1"/>
    <property type="molecule type" value="Genomic_DNA"/>
</dbReference>
<accession>A0A1M6HMA9</accession>
<sequence length="141" mass="14613">MIPFGARLIGQTEKSLNALLATVLADSGLTGEQWVALRLTGLFDGGGDLAAHIRDRARFSDPGPLLAALADRGLVRADRLTGEGRAFLDRTGRRIDALTAPVWERVSPDDAAGAERALNAVLDGTRAVLAAGPARGATTGA</sequence>
<dbReference type="AlphaFoldDB" id="A0A1M6HMA9"/>
<organism evidence="1 2">
    <name type="scientific">Nocardiopsis flavescens</name>
    <dbReference type="NCBI Taxonomy" id="758803"/>
    <lineage>
        <taxon>Bacteria</taxon>
        <taxon>Bacillati</taxon>
        <taxon>Actinomycetota</taxon>
        <taxon>Actinomycetes</taxon>
        <taxon>Streptosporangiales</taxon>
        <taxon>Nocardiopsidaceae</taxon>
        <taxon>Nocardiopsis</taxon>
    </lineage>
</organism>
<dbReference type="SUPFAM" id="SSF46785">
    <property type="entry name" value="Winged helix' DNA-binding domain"/>
    <property type="match status" value="1"/>
</dbReference>
<keyword evidence="2" id="KW-1185">Reference proteome</keyword>
<dbReference type="Gene3D" id="1.10.10.10">
    <property type="entry name" value="Winged helix-like DNA-binding domain superfamily/Winged helix DNA-binding domain"/>
    <property type="match status" value="1"/>
</dbReference>
<dbReference type="STRING" id="758803.SAMN05421803_104232"/>
<gene>
    <name evidence="1" type="ORF">SAMN05421803_104232</name>
</gene>
<dbReference type="InterPro" id="IPR036388">
    <property type="entry name" value="WH-like_DNA-bd_sf"/>
</dbReference>
<evidence type="ECO:0008006" key="3">
    <source>
        <dbReference type="Google" id="ProtNLM"/>
    </source>
</evidence>
<dbReference type="InterPro" id="IPR036390">
    <property type="entry name" value="WH_DNA-bd_sf"/>
</dbReference>
<protein>
    <recommendedName>
        <fullName evidence="3">Winged helix DNA-binding domain-containing protein</fullName>
    </recommendedName>
</protein>
<evidence type="ECO:0000313" key="2">
    <source>
        <dbReference type="Proteomes" id="UP000184452"/>
    </source>
</evidence>